<comment type="caution">
    <text evidence="1">The sequence shown here is derived from an EMBL/GenBank/DDBJ whole genome shotgun (WGS) entry which is preliminary data.</text>
</comment>
<dbReference type="EMBL" id="JBHSWJ010000002">
    <property type="protein sequence ID" value="MFC6715737.1"/>
    <property type="molecule type" value="Genomic_DNA"/>
</dbReference>
<evidence type="ECO:0008006" key="3">
    <source>
        <dbReference type="Google" id="ProtNLM"/>
    </source>
</evidence>
<name>A0ABW2AXG0_9MICO</name>
<sequence length="358" mass="39915">MWALLVLWTLLVVALTWWLTRRFDVRRSPGQEPSGGDVFADARDVLRTAVDGTDPELPARVGRRQSFLGMQQQAQAQAAAAAIVQGHQALREIPGYLREAADTDGVTPEQRFARIVQAAQSVLREAEAASFVTDTTTLRALEQYANSQWSQQDPLDLDPRQALEPVHVIPAGTDATGPIVVTGYRHSTLIEAERELGRTARHRDAAQLQVWAAATTRREQEACLDRAQEVITACRQQHLSWGHGRVQEAMFRLREALILASDDTRGATADLPDYQPDWLGEVILTLDRSGGRDQAAELGGSRTWLTAEQEAGLMHDAQRLDRICRQPGQYPPGARQKATAELVQRVEQLREETRRARR</sequence>
<keyword evidence="2" id="KW-1185">Reference proteome</keyword>
<accession>A0ABW2AXG0</accession>
<proteinExistence type="predicted"/>
<dbReference type="RefSeq" id="WP_377825050.1">
    <property type="nucleotide sequence ID" value="NZ_JBHSWJ010000002.1"/>
</dbReference>
<dbReference type="Proteomes" id="UP001596356">
    <property type="component" value="Unassembled WGS sequence"/>
</dbReference>
<gene>
    <name evidence="1" type="ORF">ACFQBT_18670</name>
</gene>
<evidence type="ECO:0000313" key="2">
    <source>
        <dbReference type="Proteomes" id="UP001596356"/>
    </source>
</evidence>
<organism evidence="1 2">
    <name type="scientific">Branchiibius cervicis</name>
    <dbReference type="NCBI Taxonomy" id="908252"/>
    <lineage>
        <taxon>Bacteria</taxon>
        <taxon>Bacillati</taxon>
        <taxon>Actinomycetota</taxon>
        <taxon>Actinomycetes</taxon>
        <taxon>Micrococcales</taxon>
        <taxon>Dermacoccaceae</taxon>
        <taxon>Branchiibius</taxon>
    </lineage>
</organism>
<reference evidence="2" key="1">
    <citation type="journal article" date="2019" name="Int. J. Syst. Evol. Microbiol.">
        <title>The Global Catalogue of Microorganisms (GCM) 10K type strain sequencing project: providing services to taxonomists for standard genome sequencing and annotation.</title>
        <authorList>
            <consortium name="The Broad Institute Genomics Platform"/>
            <consortium name="The Broad Institute Genome Sequencing Center for Infectious Disease"/>
            <person name="Wu L."/>
            <person name="Ma J."/>
        </authorList>
    </citation>
    <scope>NUCLEOTIDE SEQUENCE [LARGE SCALE GENOMIC DNA]</scope>
    <source>
        <strain evidence="2">NBRC 106593</strain>
    </source>
</reference>
<protein>
    <recommendedName>
        <fullName evidence="3">CHAD domain-containing protein</fullName>
    </recommendedName>
</protein>
<evidence type="ECO:0000313" key="1">
    <source>
        <dbReference type="EMBL" id="MFC6715737.1"/>
    </source>
</evidence>